<reference evidence="3 4" key="1">
    <citation type="submission" date="2020-10" db="EMBL/GenBank/DDBJ databases">
        <title>Nocardioides sp. isolated from sludge.</title>
        <authorList>
            <person name="Zhang X."/>
        </authorList>
    </citation>
    <scope>NUCLEOTIDE SEQUENCE [LARGE SCALE GENOMIC DNA]</scope>
    <source>
        <strain evidence="3 4">Y6</strain>
    </source>
</reference>
<proteinExistence type="predicted"/>
<dbReference type="InterPro" id="IPR004555">
    <property type="entry name" value="G6PDH_assembly_OpcA"/>
</dbReference>
<dbReference type="RefSeq" id="WP_193637697.1">
    <property type="nucleotide sequence ID" value="NZ_JADCSA010000005.1"/>
</dbReference>
<feature type="domain" description="Glucose-6-phosphate dehydrogenase assembly protein OpcA C-terminal" evidence="2">
    <location>
        <begin position="164"/>
        <end position="292"/>
    </location>
</feature>
<organism evidence="3 4">
    <name type="scientific">Nocardioides malaquae</name>
    <dbReference type="NCBI Taxonomy" id="2773426"/>
    <lineage>
        <taxon>Bacteria</taxon>
        <taxon>Bacillati</taxon>
        <taxon>Actinomycetota</taxon>
        <taxon>Actinomycetes</taxon>
        <taxon>Propionibacteriales</taxon>
        <taxon>Nocardioidaceae</taxon>
        <taxon>Nocardioides</taxon>
    </lineage>
</organism>
<evidence type="ECO:0000313" key="3">
    <source>
        <dbReference type="EMBL" id="MBE7324374.1"/>
    </source>
</evidence>
<dbReference type="PANTHER" id="PTHR38658:SF1">
    <property type="entry name" value="OXPP CYCLE PROTEIN OPCA-RELATED"/>
    <property type="match status" value="1"/>
</dbReference>
<protein>
    <submittedName>
        <fullName evidence="3">Glucose-6-phosphate dehydrogenase assembly protein OpcA</fullName>
    </submittedName>
</protein>
<keyword evidence="4" id="KW-1185">Reference proteome</keyword>
<dbReference type="InterPro" id="IPR046802">
    <property type="entry name" value="OpcA_G6PD_C"/>
</dbReference>
<accession>A0ABR9RS26</accession>
<dbReference type="InterPro" id="IPR046801">
    <property type="entry name" value="OpcA_G6PD_N"/>
</dbReference>
<name>A0ABR9RS26_9ACTN</name>
<sequence>MIELEDTTSSQIAQAFVRDRRGAGGPTMGMVLTLVVVVDEDEADQVMEVAREATRGHPSRVLGIILGQARGRGRVDAHVGVGRRWGGEAALIRLRGAVVKHPESVVLPLLLPDSPVAVWWASDGPDDPSGDPLGSLATRRLTDLGQKASPRSTAALRRFRHYQPGDTDLAWTRLTLWRAVLAAVLDQHQVKVTGGRVRSEAGHPSASLLRAWLADRLKVDIALERSEGPAVTEVVLETAEGDLSISRPDGGQATLRTPGRPDRTISLRIRDWPELLSEELRHLDPDEAYAETVAALVAAEEES</sequence>
<evidence type="ECO:0000259" key="2">
    <source>
        <dbReference type="Pfam" id="PF20171"/>
    </source>
</evidence>
<evidence type="ECO:0000259" key="1">
    <source>
        <dbReference type="Pfam" id="PF10128"/>
    </source>
</evidence>
<dbReference type="Proteomes" id="UP000756387">
    <property type="component" value="Unassembled WGS sequence"/>
</dbReference>
<evidence type="ECO:0000313" key="4">
    <source>
        <dbReference type="Proteomes" id="UP000756387"/>
    </source>
</evidence>
<dbReference type="Pfam" id="PF10128">
    <property type="entry name" value="OpcA_G6PD_assem"/>
    <property type="match status" value="1"/>
</dbReference>
<comment type="caution">
    <text evidence="3">The sequence shown here is derived from an EMBL/GenBank/DDBJ whole genome shotgun (WGS) entry which is preliminary data.</text>
</comment>
<dbReference type="EMBL" id="JADCSA010000005">
    <property type="protein sequence ID" value="MBE7324374.1"/>
    <property type="molecule type" value="Genomic_DNA"/>
</dbReference>
<dbReference type="PANTHER" id="PTHR38658">
    <property type="entry name" value="OXPP CYCLE PROTEIN OPCA-RELATED"/>
    <property type="match status" value="1"/>
</dbReference>
<gene>
    <name evidence="3" type="ORF">IEQ44_06885</name>
</gene>
<feature type="domain" description="Glucose-6-phosphate dehydrogenase assembly protein OpcA N-terminal" evidence="1">
    <location>
        <begin position="50"/>
        <end position="153"/>
    </location>
</feature>
<dbReference type="Pfam" id="PF20171">
    <property type="entry name" value="OpcA_G6PD_C"/>
    <property type="match status" value="1"/>
</dbReference>